<dbReference type="InterPro" id="IPR041122">
    <property type="entry name" value="RecJ_OB"/>
</dbReference>
<dbReference type="InterPro" id="IPR038763">
    <property type="entry name" value="DHH_sf"/>
</dbReference>
<evidence type="ECO:0000256" key="1">
    <source>
        <dbReference type="ARBA" id="ARBA00005915"/>
    </source>
</evidence>
<keyword evidence="4 9" id="KW-0378">Hydrolase</keyword>
<evidence type="ECO:0000313" key="10">
    <source>
        <dbReference type="Proteomes" id="UP000215355"/>
    </source>
</evidence>
<evidence type="ECO:0000313" key="9">
    <source>
        <dbReference type="EMBL" id="SNV41985.1"/>
    </source>
</evidence>
<dbReference type="Gene3D" id="3.90.1640.30">
    <property type="match status" value="1"/>
</dbReference>
<evidence type="ECO:0000256" key="5">
    <source>
        <dbReference type="ARBA" id="ARBA00022839"/>
    </source>
</evidence>
<dbReference type="InterPro" id="IPR004610">
    <property type="entry name" value="RecJ"/>
</dbReference>
<dbReference type="InterPro" id="IPR003156">
    <property type="entry name" value="DHHA1_dom"/>
</dbReference>
<gene>
    <name evidence="9" type="primary">recJ</name>
    <name evidence="9" type="ORF">SAMEA4412673_00578</name>
</gene>
<dbReference type="NCBIfam" id="TIGR00644">
    <property type="entry name" value="recJ"/>
    <property type="match status" value="1"/>
</dbReference>
<dbReference type="Pfam" id="PF17768">
    <property type="entry name" value="RecJ_OB"/>
    <property type="match status" value="1"/>
</dbReference>
<proteinExistence type="inferred from homology"/>
<protein>
    <recommendedName>
        <fullName evidence="2">Single-stranded-DNA-specific exonuclease RecJ</fullName>
    </recommendedName>
</protein>
<dbReference type="GO" id="GO:0006281">
    <property type="term" value="P:DNA repair"/>
    <property type="evidence" value="ECO:0007669"/>
    <property type="project" value="InterPro"/>
</dbReference>
<keyword evidence="5 9" id="KW-0269">Exonuclease</keyword>
<dbReference type="GO" id="GO:0006310">
    <property type="term" value="P:DNA recombination"/>
    <property type="evidence" value="ECO:0007669"/>
    <property type="project" value="InterPro"/>
</dbReference>
<evidence type="ECO:0000259" key="7">
    <source>
        <dbReference type="Pfam" id="PF02272"/>
    </source>
</evidence>
<evidence type="ECO:0000259" key="6">
    <source>
        <dbReference type="Pfam" id="PF01368"/>
    </source>
</evidence>
<dbReference type="SUPFAM" id="SSF64182">
    <property type="entry name" value="DHH phosphoesterases"/>
    <property type="match status" value="1"/>
</dbReference>
<feature type="domain" description="RecJ OB" evidence="8">
    <location>
        <begin position="457"/>
        <end position="562"/>
    </location>
</feature>
<comment type="similarity">
    <text evidence="1">Belongs to the RecJ family.</text>
</comment>
<dbReference type="PANTHER" id="PTHR30255:SF2">
    <property type="entry name" value="SINGLE-STRANDED-DNA-SPECIFIC EXONUCLEASE RECJ"/>
    <property type="match status" value="1"/>
</dbReference>
<dbReference type="Proteomes" id="UP000215355">
    <property type="component" value="Chromosome 1"/>
</dbReference>
<evidence type="ECO:0000259" key="8">
    <source>
        <dbReference type="Pfam" id="PF17768"/>
    </source>
</evidence>
<dbReference type="InterPro" id="IPR051673">
    <property type="entry name" value="SSDNA_exonuclease_RecJ"/>
</dbReference>
<reference evidence="9 10" key="1">
    <citation type="submission" date="2017-06" db="EMBL/GenBank/DDBJ databases">
        <authorList>
            <consortium name="Pathogen Informatics"/>
        </authorList>
    </citation>
    <scope>NUCLEOTIDE SEQUENCE [LARGE SCALE GENOMIC DNA]</scope>
    <source>
        <strain evidence="9 10">NCTC12149</strain>
    </source>
</reference>
<name>A0AAJ4X8X9_9SPHI</name>
<dbReference type="Gene3D" id="3.10.310.30">
    <property type="match status" value="1"/>
</dbReference>
<feature type="domain" description="DHHA1" evidence="7">
    <location>
        <begin position="353"/>
        <end position="443"/>
    </location>
</feature>
<dbReference type="GO" id="GO:0003676">
    <property type="term" value="F:nucleic acid binding"/>
    <property type="evidence" value="ECO:0007669"/>
    <property type="project" value="InterPro"/>
</dbReference>
<accession>A0AAJ4X8X9</accession>
<dbReference type="GO" id="GO:0008409">
    <property type="term" value="F:5'-3' exonuclease activity"/>
    <property type="evidence" value="ECO:0007669"/>
    <property type="project" value="InterPro"/>
</dbReference>
<dbReference type="InterPro" id="IPR001667">
    <property type="entry name" value="DDH_dom"/>
</dbReference>
<dbReference type="KEGG" id="smiz:4412673_00578"/>
<feature type="domain" description="DDH" evidence="6">
    <location>
        <begin position="80"/>
        <end position="230"/>
    </location>
</feature>
<evidence type="ECO:0000256" key="2">
    <source>
        <dbReference type="ARBA" id="ARBA00019841"/>
    </source>
</evidence>
<dbReference type="Pfam" id="PF02272">
    <property type="entry name" value="DHHA1"/>
    <property type="match status" value="1"/>
</dbReference>
<dbReference type="AlphaFoldDB" id="A0AAJ4X8X9"/>
<organism evidence="9 10">
    <name type="scientific">Sphingobacterium mizutaii</name>
    <dbReference type="NCBI Taxonomy" id="1010"/>
    <lineage>
        <taxon>Bacteria</taxon>
        <taxon>Pseudomonadati</taxon>
        <taxon>Bacteroidota</taxon>
        <taxon>Sphingobacteriia</taxon>
        <taxon>Sphingobacteriales</taxon>
        <taxon>Sphingobacteriaceae</taxon>
        <taxon>Sphingobacterium</taxon>
    </lineage>
</organism>
<sequence>MQKRWVLKPKKNVEQAKKLQQELGVNHIIAELLINREVETFDQAKDFFRPSLDHLHDPFLMKDMDRAIDRIERAIGNKEKILIYGDYDVDGTTAVSVVYSFFRDFHTGLEFYIPDRYAEGYGISNKGIDYAKENGFSLIIALDCGIKAVDKIEYANAKGIDFIIGDHHLPGDILPNAVAVLDPKRVDCPYPYKELSGCGIGFKIIQAFIKQNKMSMDLAYQYLDLVAVSIASDIVPITGENRILTHFGLKKLNSNPCCGLQALINLSTHKSGHFTVNDIVFQIGPRINAAGRIDHAKDAVKLLIAKTLPEARVFSASVDDQNKARKDFDLKITKEALDLLDNNVHLQTRNTTVLYKEDWHKGVIGIVASRLTERYYRPTIILTNTNGHIAGSARSVLGFDLYEALSECSDLLDQYGGHKYAAGLTMPTDNIGLFQQRFEEVVSKSIKPEMLQQEVSIEKEIRLSEIDPKFYRILSQFQPFGPQNEAPTFLCRGVTMGNNANVVGSTHLKFSVKQEDSAIFECIGFGLGEFAELINSGKPFDICFSIEENSWRGKKNLQLNVKAIRF</sequence>
<evidence type="ECO:0000256" key="3">
    <source>
        <dbReference type="ARBA" id="ARBA00022722"/>
    </source>
</evidence>
<dbReference type="Pfam" id="PF01368">
    <property type="entry name" value="DHH"/>
    <property type="match status" value="1"/>
</dbReference>
<keyword evidence="3" id="KW-0540">Nuclease</keyword>
<dbReference type="EMBL" id="LT906468">
    <property type="protein sequence ID" value="SNV41985.1"/>
    <property type="molecule type" value="Genomic_DNA"/>
</dbReference>
<dbReference type="PANTHER" id="PTHR30255">
    <property type="entry name" value="SINGLE-STRANDED-DNA-SPECIFIC EXONUCLEASE RECJ"/>
    <property type="match status" value="1"/>
</dbReference>
<evidence type="ECO:0000256" key="4">
    <source>
        <dbReference type="ARBA" id="ARBA00022801"/>
    </source>
</evidence>
<dbReference type="RefSeq" id="WP_093101629.1">
    <property type="nucleotide sequence ID" value="NZ_FNGK01000017.1"/>
</dbReference>